<dbReference type="EMBL" id="JANPWB010000010">
    <property type="protein sequence ID" value="KAJ1141688.1"/>
    <property type="molecule type" value="Genomic_DNA"/>
</dbReference>
<gene>
    <name evidence="2" type="ORF">NDU88_008016</name>
</gene>
<keyword evidence="3" id="KW-1185">Reference proteome</keyword>
<evidence type="ECO:0000313" key="2">
    <source>
        <dbReference type="EMBL" id="KAJ1141688.1"/>
    </source>
</evidence>
<comment type="caution">
    <text evidence="2">The sequence shown here is derived from an EMBL/GenBank/DDBJ whole genome shotgun (WGS) entry which is preliminary data.</text>
</comment>
<feature type="region of interest" description="Disordered" evidence="1">
    <location>
        <begin position="29"/>
        <end position="54"/>
    </location>
</feature>
<reference evidence="2" key="1">
    <citation type="journal article" date="2022" name="bioRxiv">
        <title>Sequencing and chromosome-scale assembly of the giantPleurodeles waltlgenome.</title>
        <authorList>
            <person name="Brown T."/>
            <person name="Elewa A."/>
            <person name="Iarovenko S."/>
            <person name="Subramanian E."/>
            <person name="Araus A.J."/>
            <person name="Petzold A."/>
            <person name="Susuki M."/>
            <person name="Suzuki K.-i.T."/>
            <person name="Hayashi T."/>
            <person name="Toyoda A."/>
            <person name="Oliveira C."/>
            <person name="Osipova E."/>
            <person name="Leigh N.D."/>
            <person name="Simon A."/>
            <person name="Yun M.H."/>
        </authorList>
    </citation>
    <scope>NUCLEOTIDE SEQUENCE</scope>
    <source>
        <strain evidence="2">20211129_DDA</strain>
        <tissue evidence="2">Liver</tissue>
    </source>
</reference>
<organism evidence="2 3">
    <name type="scientific">Pleurodeles waltl</name>
    <name type="common">Iberian ribbed newt</name>
    <dbReference type="NCBI Taxonomy" id="8319"/>
    <lineage>
        <taxon>Eukaryota</taxon>
        <taxon>Metazoa</taxon>
        <taxon>Chordata</taxon>
        <taxon>Craniata</taxon>
        <taxon>Vertebrata</taxon>
        <taxon>Euteleostomi</taxon>
        <taxon>Amphibia</taxon>
        <taxon>Batrachia</taxon>
        <taxon>Caudata</taxon>
        <taxon>Salamandroidea</taxon>
        <taxon>Salamandridae</taxon>
        <taxon>Pleurodelinae</taxon>
        <taxon>Pleurodeles</taxon>
    </lineage>
</organism>
<name>A0AAV7QTK7_PLEWA</name>
<protein>
    <submittedName>
        <fullName evidence="2">Uncharacterized protein</fullName>
    </submittedName>
</protein>
<evidence type="ECO:0000256" key="1">
    <source>
        <dbReference type="SAM" id="MobiDB-lite"/>
    </source>
</evidence>
<dbReference type="AlphaFoldDB" id="A0AAV7QTK7"/>
<sequence length="170" mass="18412">MTPDMLGSPIREFRLVVLAAQLITHTGLPPVKREDREASGPLERCSPPGDSAPQDEKHGALNLLLFCLCSFRRFSSTLGISSPARASPGTVRVGAFLTQPEYISVAALVGALVLQTITSDYAMADSATRGEKRSCTEELLEALMLILRMDAMDQAITSLRPSWLPIVSKQ</sequence>
<dbReference type="Proteomes" id="UP001066276">
    <property type="component" value="Chromosome 6"/>
</dbReference>
<evidence type="ECO:0000313" key="3">
    <source>
        <dbReference type="Proteomes" id="UP001066276"/>
    </source>
</evidence>
<proteinExistence type="predicted"/>
<accession>A0AAV7QTK7</accession>